<accession>A0AAP4BUZ2</accession>
<evidence type="ECO:0000313" key="3">
    <source>
        <dbReference type="Proteomes" id="UP001226160"/>
    </source>
</evidence>
<dbReference type="Pfam" id="PF25681">
    <property type="entry name" value="Phage_TTP_17"/>
    <property type="match status" value="1"/>
</dbReference>
<dbReference type="AlphaFoldDB" id="A0AAP4BUZ2"/>
<dbReference type="RefSeq" id="WP_284589962.1">
    <property type="nucleotide sequence ID" value="NZ_JASNVP010000009.1"/>
</dbReference>
<feature type="region of interest" description="Disordered" evidence="1">
    <location>
        <begin position="198"/>
        <end position="238"/>
    </location>
</feature>
<name>A0AAP4BUZ2_9CORY</name>
<evidence type="ECO:0000256" key="1">
    <source>
        <dbReference type="SAM" id="MobiDB-lite"/>
    </source>
</evidence>
<sequence>MAYEVDLKRPNYAHQLLSMGVTASLHYAPLDTTIPDGMDAYADEKIVDLGWLDESGLTEEFNAESNSFTPWQAETPIREQTTSREFTFNFILWSASGLANALYYDVPVDEMDEKGGYVEFSQGGSLPDQNRFKLFIDLIDGDKHRRFILPNASVSSRDGITYSKSEITGYGLTVKANFDSDAGAAVIRRFAEGWKPGTQGTTISAGDDSAKGLGEWHTIPDGVSAGSDGSEASQEGDV</sequence>
<reference evidence="2" key="1">
    <citation type="submission" date="2023-05" db="EMBL/GenBank/DDBJ databases">
        <title>Metabolic capabilities are highly conserved among human nasal-associated Corynebacterium species in pangenomic analyses.</title>
        <authorList>
            <person name="Tran T.H."/>
            <person name="Roberts A.Q."/>
            <person name="Escapa I.F."/>
            <person name="Gao W."/>
            <person name="Conlan S."/>
            <person name="Kong H."/>
            <person name="Segre J.A."/>
            <person name="Kelly M.S."/>
            <person name="Lemon K.P."/>
        </authorList>
    </citation>
    <scope>NUCLEOTIDE SEQUENCE</scope>
    <source>
        <strain evidence="2">KPL2654</strain>
    </source>
</reference>
<evidence type="ECO:0008006" key="4">
    <source>
        <dbReference type="Google" id="ProtNLM"/>
    </source>
</evidence>
<proteinExistence type="predicted"/>
<protein>
    <recommendedName>
        <fullName evidence="4">Phage tail protein</fullName>
    </recommendedName>
</protein>
<dbReference type="Proteomes" id="UP001226160">
    <property type="component" value="Unassembled WGS sequence"/>
</dbReference>
<dbReference type="InterPro" id="IPR058154">
    <property type="entry name" value="Bxb1_TTP-like"/>
</dbReference>
<organism evidence="2 3">
    <name type="scientific">Corynebacterium propinquum</name>
    <dbReference type="NCBI Taxonomy" id="43769"/>
    <lineage>
        <taxon>Bacteria</taxon>
        <taxon>Bacillati</taxon>
        <taxon>Actinomycetota</taxon>
        <taxon>Actinomycetes</taxon>
        <taxon>Mycobacteriales</taxon>
        <taxon>Corynebacteriaceae</taxon>
        <taxon>Corynebacterium</taxon>
    </lineage>
</organism>
<evidence type="ECO:0000313" key="2">
    <source>
        <dbReference type="EMBL" id="MDK4326787.1"/>
    </source>
</evidence>
<gene>
    <name evidence="2" type="ORF">QPX54_09770</name>
</gene>
<comment type="caution">
    <text evidence="2">The sequence shown here is derived from an EMBL/GenBank/DDBJ whole genome shotgun (WGS) entry which is preliminary data.</text>
</comment>
<dbReference type="EMBL" id="JASNVP010000009">
    <property type="protein sequence ID" value="MDK4326787.1"/>
    <property type="molecule type" value="Genomic_DNA"/>
</dbReference>